<dbReference type="Pfam" id="PF09420">
    <property type="entry name" value="Nop16"/>
    <property type="match status" value="1"/>
</dbReference>
<organism evidence="7 8">
    <name type="scientific">Laetiporus sulphureus 93-53</name>
    <dbReference type="NCBI Taxonomy" id="1314785"/>
    <lineage>
        <taxon>Eukaryota</taxon>
        <taxon>Fungi</taxon>
        <taxon>Dikarya</taxon>
        <taxon>Basidiomycota</taxon>
        <taxon>Agaricomycotina</taxon>
        <taxon>Agaricomycetes</taxon>
        <taxon>Polyporales</taxon>
        <taxon>Laetiporus</taxon>
    </lineage>
</organism>
<dbReference type="FunCoup" id="A0A165H932">
    <property type="interactions" value="130"/>
</dbReference>
<feature type="compositionally biased region" description="Basic and acidic residues" evidence="6">
    <location>
        <begin position="127"/>
        <end position="140"/>
    </location>
</feature>
<sequence length="239" mass="26033">MANPRQRKKLRSGSYKPVSHSRRAKKSLNKQPPIRGPKVLQDAWDKHKTVRQNYEALGLVASLNPTASGGVEKQLAPLTTSRPDESTTPSSGNKTSSIPKGYGRVIRDEDGNIVGVELPEEEPEADPIEKTIDDLPDPSRDQQLAPWVGLNSNTMAGQSSASSTHVVQALEEMLTHNGARKRFSSTGEVAILRRLVAKHGQDAEAMARDRKLNPDQRTAGEIVRAIKKAGGFTTLSQDT</sequence>
<feature type="region of interest" description="Disordered" evidence="6">
    <location>
        <begin position="1"/>
        <end position="43"/>
    </location>
</feature>
<dbReference type="GeneID" id="63824882"/>
<reference evidence="7 8" key="1">
    <citation type="journal article" date="2016" name="Mol. Biol. Evol.">
        <title>Comparative Genomics of Early-Diverging Mushroom-Forming Fungi Provides Insights into the Origins of Lignocellulose Decay Capabilities.</title>
        <authorList>
            <person name="Nagy L.G."/>
            <person name="Riley R."/>
            <person name="Tritt A."/>
            <person name="Adam C."/>
            <person name="Daum C."/>
            <person name="Floudas D."/>
            <person name="Sun H."/>
            <person name="Yadav J.S."/>
            <person name="Pangilinan J."/>
            <person name="Larsson K.H."/>
            <person name="Matsuura K."/>
            <person name="Barry K."/>
            <person name="Labutti K."/>
            <person name="Kuo R."/>
            <person name="Ohm R.A."/>
            <person name="Bhattacharya S.S."/>
            <person name="Shirouzu T."/>
            <person name="Yoshinaga Y."/>
            <person name="Martin F.M."/>
            <person name="Grigoriev I.V."/>
            <person name="Hibbett D.S."/>
        </authorList>
    </citation>
    <scope>NUCLEOTIDE SEQUENCE [LARGE SCALE GENOMIC DNA]</scope>
    <source>
        <strain evidence="7 8">93-53</strain>
    </source>
</reference>
<dbReference type="EMBL" id="KV427607">
    <property type="protein sequence ID" value="KZT11412.1"/>
    <property type="molecule type" value="Genomic_DNA"/>
</dbReference>
<dbReference type="GO" id="GO:0005730">
    <property type="term" value="C:nucleolus"/>
    <property type="evidence" value="ECO:0007669"/>
    <property type="project" value="UniProtKB-SubCell"/>
</dbReference>
<dbReference type="RefSeq" id="XP_040769152.1">
    <property type="nucleotide sequence ID" value="XM_040907853.1"/>
</dbReference>
<gene>
    <name evidence="7" type="ORF">LAESUDRAFT_720638</name>
</gene>
<comment type="similarity">
    <text evidence="3">Belongs to the NOP16 family.</text>
</comment>
<dbReference type="GO" id="GO:0042273">
    <property type="term" value="P:ribosomal large subunit biogenesis"/>
    <property type="evidence" value="ECO:0007669"/>
    <property type="project" value="TreeGrafter"/>
</dbReference>
<comment type="subcellular location">
    <subcellularLocation>
        <location evidence="2">Nucleus</location>
        <location evidence="2">Nucleolus</location>
    </subcellularLocation>
</comment>
<dbReference type="STRING" id="1314785.A0A165H932"/>
<feature type="compositionally biased region" description="Polar residues" evidence="6">
    <location>
        <begin position="77"/>
        <end position="98"/>
    </location>
</feature>
<dbReference type="PANTHER" id="PTHR13243:SF1">
    <property type="entry name" value="NUCLEOLAR PROTEIN 16"/>
    <property type="match status" value="1"/>
</dbReference>
<evidence type="ECO:0000256" key="1">
    <source>
        <dbReference type="ARBA" id="ARBA00002889"/>
    </source>
</evidence>
<evidence type="ECO:0000256" key="5">
    <source>
        <dbReference type="ARBA" id="ARBA00023242"/>
    </source>
</evidence>
<evidence type="ECO:0000256" key="3">
    <source>
        <dbReference type="ARBA" id="ARBA00008479"/>
    </source>
</evidence>
<dbReference type="InterPro" id="IPR019002">
    <property type="entry name" value="Ribosome_biogenesis_Nop16"/>
</dbReference>
<evidence type="ECO:0000256" key="6">
    <source>
        <dbReference type="SAM" id="MobiDB-lite"/>
    </source>
</evidence>
<dbReference type="Proteomes" id="UP000076871">
    <property type="component" value="Unassembled WGS sequence"/>
</dbReference>
<feature type="compositionally biased region" description="Basic residues" evidence="6">
    <location>
        <begin position="1"/>
        <end position="11"/>
    </location>
</feature>
<dbReference type="PANTHER" id="PTHR13243">
    <property type="entry name" value="HSPC111 PROTEIN-RELATED"/>
    <property type="match status" value="1"/>
</dbReference>
<accession>A0A165H932</accession>
<evidence type="ECO:0000256" key="2">
    <source>
        <dbReference type="ARBA" id="ARBA00004604"/>
    </source>
</evidence>
<keyword evidence="8" id="KW-1185">Reference proteome</keyword>
<feature type="region of interest" description="Disordered" evidence="6">
    <location>
        <begin position="62"/>
        <end position="145"/>
    </location>
</feature>
<dbReference type="AlphaFoldDB" id="A0A165H932"/>
<evidence type="ECO:0000313" key="7">
    <source>
        <dbReference type="EMBL" id="KZT11412.1"/>
    </source>
</evidence>
<name>A0A165H932_9APHY</name>
<proteinExistence type="inferred from homology"/>
<protein>
    <recommendedName>
        <fullName evidence="4">Nucleolar protein 16</fullName>
    </recommendedName>
</protein>
<feature type="compositionally biased region" description="Basic residues" evidence="6">
    <location>
        <begin position="19"/>
        <end position="28"/>
    </location>
</feature>
<dbReference type="OrthoDB" id="285729at2759"/>
<evidence type="ECO:0000313" key="8">
    <source>
        <dbReference type="Proteomes" id="UP000076871"/>
    </source>
</evidence>
<evidence type="ECO:0000256" key="4">
    <source>
        <dbReference type="ARBA" id="ARBA00015522"/>
    </source>
</evidence>
<dbReference type="InParanoid" id="A0A165H932"/>
<comment type="function">
    <text evidence="1">Involved in the biogenesis of the 60S ribosomal subunit.</text>
</comment>
<keyword evidence="5" id="KW-0539">Nucleus</keyword>